<gene>
    <name evidence="7" type="ORF">C2E20_6315</name>
</gene>
<protein>
    <submittedName>
        <fullName evidence="7">Found in Mitochondrial Proteome</fullName>
    </submittedName>
</protein>
<name>A0A2P6V883_9CHLO</name>
<evidence type="ECO:0000256" key="4">
    <source>
        <dbReference type="ARBA" id="ARBA00025715"/>
    </source>
</evidence>
<dbReference type="Pfam" id="PF05347">
    <property type="entry name" value="Complex1_LYR"/>
    <property type="match status" value="1"/>
</dbReference>
<dbReference type="InterPro" id="IPR008011">
    <property type="entry name" value="Complex1_LYR_dom"/>
</dbReference>
<evidence type="ECO:0000259" key="6">
    <source>
        <dbReference type="Pfam" id="PF05347"/>
    </source>
</evidence>
<proteinExistence type="inferred from homology"/>
<feature type="region of interest" description="Disordered" evidence="5">
    <location>
        <begin position="76"/>
        <end position="124"/>
    </location>
</feature>
<evidence type="ECO:0000256" key="2">
    <source>
        <dbReference type="ARBA" id="ARBA00023128"/>
    </source>
</evidence>
<dbReference type="EMBL" id="LHPF02000021">
    <property type="protein sequence ID" value="PSC70288.1"/>
    <property type="molecule type" value="Genomic_DNA"/>
</dbReference>
<keyword evidence="2" id="KW-0496">Mitochondrion</keyword>
<evidence type="ECO:0000256" key="3">
    <source>
        <dbReference type="ARBA" id="ARBA00023186"/>
    </source>
</evidence>
<dbReference type="GO" id="GO:0034553">
    <property type="term" value="P:mitochondrial respiratory chain complex II assembly"/>
    <property type="evidence" value="ECO:0007669"/>
    <property type="project" value="InterPro"/>
</dbReference>
<dbReference type="GO" id="GO:0005759">
    <property type="term" value="C:mitochondrial matrix"/>
    <property type="evidence" value="ECO:0007669"/>
    <property type="project" value="UniProtKB-SubCell"/>
</dbReference>
<evidence type="ECO:0000256" key="1">
    <source>
        <dbReference type="ARBA" id="ARBA00004305"/>
    </source>
</evidence>
<sequence>MPPKRLSGLQRQVLSLYRNVLRTSRDKVQAGGDSIAAFGRQEFERYRGLDKKDILRIEHLLRRGRRQLELFQTAEVTGMRLGAPSSSSSSRSGLGSSSGVGSSSSAGSSGSGGGPAGGAAQGGA</sequence>
<accession>A0A2P6V883</accession>
<dbReference type="Proteomes" id="UP000239649">
    <property type="component" value="Unassembled WGS sequence"/>
</dbReference>
<comment type="similarity">
    <text evidence="4">Belongs to the complex I LYR family. SDHAF1 subfamily.</text>
</comment>
<evidence type="ECO:0000256" key="5">
    <source>
        <dbReference type="SAM" id="MobiDB-lite"/>
    </source>
</evidence>
<evidence type="ECO:0000313" key="8">
    <source>
        <dbReference type="Proteomes" id="UP000239649"/>
    </source>
</evidence>
<feature type="domain" description="Complex 1 LYR protein" evidence="6">
    <location>
        <begin position="11"/>
        <end position="69"/>
    </location>
</feature>
<dbReference type="STRING" id="554055.A0A2P6V883"/>
<evidence type="ECO:0000313" key="7">
    <source>
        <dbReference type="EMBL" id="PSC70288.1"/>
    </source>
</evidence>
<dbReference type="PANTHER" id="PTHR47046:SF1">
    <property type="entry name" value="SUCCINATE DEHYDROGENASE ASSEMBLY FACTOR 1, MITOCHONDRIAL"/>
    <property type="match status" value="1"/>
</dbReference>
<keyword evidence="3" id="KW-0143">Chaperone</keyword>
<dbReference type="InterPro" id="IPR052687">
    <property type="entry name" value="SDHAF1"/>
</dbReference>
<organism evidence="7 8">
    <name type="scientific">Micractinium conductrix</name>
    <dbReference type="NCBI Taxonomy" id="554055"/>
    <lineage>
        <taxon>Eukaryota</taxon>
        <taxon>Viridiplantae</taxon>
        <taxon>Chlorophyta</taxon>
        <taxon>core chlorophytes</taxon>
        <taxon>Trebouxiophyceae</taxon>
        <taxon>Chlorellales</taxon>
        <taxon>Chlorellaceae</taxon>
        <taxon>Chlorella clade</taxon>
        <taxon>Micractinium</taxon>
    </lineage>
</organism>
<keyword evidence="8" id="KW-1185">Reference proteome</keyword>
<comment type="subcellular location">
    <subcellularLocation>
        <location evidence="1">Mitochondrion matrix</location>
    </subcellularLocation>
</comment>
<reference evidence="7 8" key="1">
    <citation type="journal article" date="2018" name="Plant J.">
        <title>Genome sequences of Chlorella sorokiniana UTEX 1602 and Micractinium conductrix SAG 241.80: implications to maltose excretion by a green alga.</title>
        <authorList>
            <person name="Arriola M.B."/>
            <person name="Velmurugan N."/>
            <person name="Zhang Y."/>
            <person name="Plunkett M.H."/>
            <person name="Hondzo H."/>
            <person name="Barney B.M."/>
        </authorList>
    </citation>
    <scope>NUCLEOTIDE SEQUENCE [LARGE SCALE GENOMIC DNA]</scope>
    <source>
        <strain evidence="7 8">SAG 241.80</strain>
    </source>
</reference>
<dbReference type="InterPro" id="IPR045295">
    <property type="entry name" value="Complex1_LYR_SDHAF1_LYRM8"/>
</dbReference>
<comment type="caution">
    <text evidence="7">The sequence shown here is derived from an EMBL/GenBank/DDBJ whole genome shotgun (WGS) entry which is preliminary data.</text>
</comment>
<dbReference type="AlphaFoldDB" id="A0A2P6V883"/>
<feature type="compositionally biased region" description="Gly residues" evidence="5">
    <location>
        <begin position="109"/>
        <end position="124"/>
    </location>
</feature>
<dbReference type="OrthoDB" id="273010at2759"/>
<dbReference type="PANTHER" id="PTHR47046">
    <property type="entry name" value="SUCCINATE DEHYDROGENASE ASSEMBLY FACTOR 1, MITOCHONDRIAL"/>
    <property type="match status" value="1"/>
</dbReference>
<feature type="compositionally biased region" description="Low complexity" evidence="5">
    <location>
        <begin position="82"/>
        <end position="108"/>
    </location>
</feature>
<dbReference type="CDD" id="cd20268">
    <property type="entry name" value="Complex1_LYR_SDHAF1_LYRM8"/>
    <property type="match status" value="1"/>
</dbReference>